<dbReference type="EMBL" id="CP067977">
    <property type="protein sequence ID" value="QQQ17779.1"/>
    <property type="molecule type" value="Genomic_DNA"/>
</dbReference>
<organism evidence="1 2">
    <name type="scientific">Brevundimonas vitisensis</name>
    <dbReference type="NCBI Taxonomy" id="2800818"/>
    <lineage>
        <taxon>Bacteria</taxon>
        <taxon>Pseudomonadati</taxon>
        <taxon>Pseudomonadota</taxon>
        <taxon>Alphaproteobacteria</taxon>
        <taxon>Caulobacterales</taxon>
        <taxon>Caulobacteraceae</taxon>
        <taxon>Brevundimonas</taxon>
    </lineage>
</organism>
<proteinExistence type="predicted"/>
<keyword evidence="2" id="KW-1185">Reference proteome</keyword>
<evidence type="ECO:0000313" key="1">
    <source>
        <dbReference type="EMBL" id="QQQ17779.1"/>
    </source>
</evidence>
<dbReference type="RefSeq" id="WP_201102155.1">
    <property type="nucleotide sequence ID" value="NZ_CP067977.1"/>
</dbReference>
<protein>
    <submittedName>
        <fullName evidence="1">Uncharacterized protein</fullName>
    </submittedName>
</protein>
<dbReference type="Proteomes" id="UP000595448">
    <property type="component" value="Chromosome"/>
</dbReference>
<reference evidence="1 2" key="1">
    <citation type="submission" date="2021-01" db="EMBL/GenBank/DDBJ databases">
        <title>Brevundimonas vitis sp. nov., an bacterium isolated from grape (Vitis vinifera).</title>
        <authorList>
            <person name="Jiang L."/>
            <person name="Lee J."/>
        </authorList>
    </citation>
    <scope>NUCLEOTIDE SEQUENCE [LARGE SCALE GENOMIC DNA]</scope>
    <source>
        <strain evidence="1 2">GRTSA-9</strain>
    </source>
</reference>
<name>A0ABX7BJP3_9CAUL</name>
<gene>
    <name evidence="1" type="ORF">JIP62_10585</name>
</gene>
<evidence type="ECO:0000313" key="2">
    <source>
        <dbReference type="Proteomes" id="UP000595448"/>
    </source>
</evidence>
<accession>A0ABX7BJP3</accession>
<sequence>MTAAAWTFQSRMAVLRAVGAGDGPWAGWDTGAAGRTVEVSDAYAARQAMILDLRADGLLTEHNLLTAEGKALLAVERAHG</sequence>